<reference evidence="1" key="1">
    <citation type="submission" date="2020-01" db="EMBL/GenBank/DDBJ databases">
        <authorList>
            <consortium name="DOE Joint Genome Institute"/>
            <person name="Haridas S."/>
            <person name="Albert R."/>
            <person name="Binder M."/>
            <person name="Bloem J."/>
            <person name="Labutti K."/>
            <person name="Salamov A."/>
            <person name="Andreopoulos B."/>
            <person name="Baker S.E."/>
            <person name="Barry K."/>
            <person name="Bills G."/>
            <person name="Bluhm B.H."/>
            <person name="Cannon C."/>
            <person name="Castanera R."/>
            <person name="Culley D.E."/>
            <person name="Daum C."/>
            <person name="Ezra D."/>
            <person name="Gonzalez J.B."/>
            <person name="Henrissat B."/>
            <person name="Kuo A."/>
            <person name="Liang C."/>
            <person name="Lipzen A."/>
            <person name="Lutzoni F."/>
            <person name="Magnuson J."/>
            <person name="Mondo S."/>
            <person name="Nolan M."/>
            <person name="Ohm R."/>
            <person name="Pangilinan J."/>
            <person name="Park H.-J."/>
            <person name="Ramirez L."/>
            <person name="Alfaro M."/>
            <person name="Sun H."/>
            <person name="Tritt A."/>
            <person name="Yoshinaga Y."/>
            <person name="Zwiers L.-H."/>
            <person name="Turgeon B.G."/>
            <person name="Goodwin S.B."/>
            <person name="Spatafora J.W."/>
            <person name="Crous P.W."/>
            <person name="Grigoriev I.V."/>
        </authorList>
    </citation>
    <scope>NUCLEOTIDE SEQUENCE</scope>
    <source>
        <strain evidence="1">IPT5</strain>
    </source>
</reference>
<dbReference type="EMBL" id="MU006375">
    <property type="protein sequence ID" value="KAF2844498.1"/>
    <property type="molecule type" value="Genomic_DNA"/>
</dbReference>
<evidence type="ECO:0000313" key="1">
    <source>
        <dbReference type="EMBL" id="KAF2844498.1"/>
    </source>
</evidence>
<organism evidence="1 2">
    <name type="scientific">Plenodomus tracheiphilus IPT5</name>
    <dbReference type="NCBI Taxonomy" id="1408161"/>
    <lineage>
        <taxon>Eukaryota</taxon>
        <taxon>Fungi</taxon>
        <taxon>Dikarya</taxon>
        <taxon>Ascomycota</taxon>
        <taxon>Pezizomycotina</taxon>
        <taxon>Dothideomycetes</taxon>
        <taxon>Pleosporomycetidae</taxon>
        <taxon>Pleosporales</taxon>
        <taxon>Pleosporineae</taxon>
        <taxon>Leptosphaeriaceae</taxon>
        <taxon>Plenodomus</taxon>
    </lineage>
</organism>
<dbReference type="PANTHER" id="PTHR38846:SF1">
    <property type="entry name" value="C3H1-TYPE DOMAIN-CONTAINING PROTEIN"/>
    <property type="match status" value="1"/>
</dbReference>
<dbReference type="OrthoDB" id="6105938at2759"/>
<protein>
    <submittedName>
        <fullName evidence="1">Uncharacterized protein</fullName>
    </submittedName>
</protein>
<sequence>MASPEPTQFVSDWFSTFANFVYDPSSGLKTNFNRLVSQRKWGRKLKNKRWHECQSSCFAVLYGGDADEKKLEKWQDLCREVHVSDLPASISGCKKALGSKDVLVNLVNLIDHRSIGVPVIRFENYRAFHTYTTNGRIYPLKEAKKDGFINALLRKL</sequence>
<gene>
    <name evidence="1" type="ORF">T440DRAFT_494066</name>
</gene>
<dbReference type="PANTHER" id="PTHR38846">
    <property type="entry name" value="C3H1-TYPE DOMAIN-CONTAINING PROTEIN"/>
    <property type="match status" value="1"/>
</dbReference>
<dbReference type="Proteomes" id="UP000799423">
    <property type="component" value="Unassembled WGS sequence"/>
</dbReference>
<evidence type="ECO:0000313" key="2">
    <source>
        <dbReference type="Proteomes" id="UP000799423"/>
    </source>
</evidence>
<accession>A0A6A7AQL7</accession>
<dbReference type="AlphaFoldDB" id="A0A6A7AQL7"/>
<proteinExistence type="predicted"/>
<keyword evidence="2" id="KW-1185">Reference proteome</keyword>
<name>A0A6A7AQL7_9PLEO</name>